<proteinExistence type="predicted"/>
<keyword evidence="2" id="KW-1185">Reference proteome</keyword>
<evidence type="ECO:0000313" key="2">
    <source>
        <dbReference type="Proteomes" id="UP001281147"/>
    </source>
</evidence>
<organism evidence="1 2">
    <name type="scientific">Vermiconidia calcicola</name>
    <dbReference type="NCBI Taxonomy" id="1690605"/>
    <lineage>
        <taxon>Eukaryota</taxon>
        <taxon>Fungi</taxon>
        <taxon>Dikarya</taxon>
        <taxon>Ascomycota</taxon>
        <taxon>Pezizomycotina</taxon>
        <taxon>Dothideomycetes</taxon>
        <taxon>Dothideomycetidae</taxon>
        <taxon>Mycosphaerellales</taxon>
        <taxon>Extremaceae</taxon>
        <taxon>Vermiconidia</taxon>
    </lineage>
</organism>
<protein>
    <submittedName>
        <fullName evidence="1">Uncharacterized protein</fullName>
    </submittedName>
</protein>
<name>A0ACC3NCD9_9PEZI</name>
<accession>A0ACC3NCD9</accession>
<evidence type="ECO:0000313" key="1">
    <source>
        <dbReference type="EMBL" id="KAK3713649.1"/>
    </source>
</evidence>
<comment type="caution">
    <text evidence="1">The sequence shown here is derived from an EMBL/GenBank/DDBJ whole genome shotgun (WGS) entry which is preliminary data.</text>
</comment>
<gene>
    <name evidence="1" type="ORF">LTR37_008343</name>
</gene>
<reference evidence="1" key="1">
    <citation type="submission" date="2023-07" db="EMBL/GenBank/DDBJ databases">
        <title>Black Yeasts Isolated from many extreme environments.</title>
        <authorList>
            <person name="Coleine C."/>
            <person name="Stajich J.E."/>
            <person name="Selbmann L."/>
        </authorList>
    </citation>
    <scope>NUCLEOTIDE SEQUENCE</scope>
    <source>
        <strain evidence="1">CCFEE 5714</strain>
    </source>
</reference>
<dbReference type="Proteomes" id="UP001281147">
    <property type="component" value="Unassembled WGS sequence"/>
</dbReference>
<dbReference type="EMBL" id="JAUTXU010000061">
    <property type="protein sequence ID" value="KAK3713649.1"/>
    <property type="molecule type" value="Genomic_DNA"/>
</dbReference>
<sequence length="597" mass="66756">MSRNDGGMQAVLSPFGESVPPQPSPVKPRRTKDIRDAATSIDYSQEPTQYLHNHLRGAAIDGKVTLCRYIAEMLVKGRKERPSLQLYNTLILSNIGYEQGAAWRVAELLDDLEKDGLQPDIGTCHAALKVLSVHVDHLLRNDVLHYMSRRWYQLSEDGAHDVAAGLLREGLFEQGVERLDIMRREGMRIQGWLLDMAVYILCEASEVSEAYRIMRQRVDTGELNLNRGLWLFFLDKASDARHHAATTLAWNAQVNQNFLNPSSGICLNVLATASQAADAVMATDVFTNLSRRGTTFKPIHYELLINTYLSQEEPDIQRALSILTIMALEKVEPTPAETRSLYMYMRDKPGLLPQALSVLHDLHDQGRRVPIAALNLLMECYVDQSNLADALKLYKQIHTFVPISEGAKKTFANIETFNLLLKGCRTVEPPDEHQASFLVSELLALRIKPTALTYDRLILLFVKAGLSSIQRATGMEDPASRTKLQARGTELLDWSFRHFADMRPLGWLPRFGTLEDLSVALAKAGDAHCWDVLQVAEDNADSIDGWVMKGGQVRRNVEKAWATSGGDGRTDQESDAGDDRTGQDEVERHQLDTAVAA</sequence>